<dbReference type="GO" id="GO:0003678">
    <property type="term" value="F:DNA helicase activity"/>
    <property type="evidence" value="ECO:0007669"/>
    <property type="project" value="TreeGrafter"/>
</dbReference>
<dbReference type="GO" id="GO:0005737">
    <property type="term" value="C:cytoplasm"/>
    <property type="evidence" value="ECO:0007669"/>
    <property type="project" value="UniProtKB-SubCell"/>
</dbReference>
<dbReference type="InterPro" id="IPR004576">
    <property type="entry name" value="Mfd"/>
</dbReference>
<dbReference type="SMART" id="SM00982">
    <property type="entry name" value="TRCF"/>
    <property type="match status" value="1"/>
</dbReference>
<dbReference type="GO" id="GO:0016787">
    <property type="term" value="F:hydrolase activity"/>
    <property type="evidence" value="ECO:0007669"/>
    <property type="project" value="UniProtKB-KW"/>
</dbReference>
<gene>
    <name evidence="9" type="primary">mfd</name>
    <name evidence="13" type="ORF">HHI_15149</name>
</gene>
<dbReference type="SMART" id="SM01058">
    <property type="entry name" value="CarD_TRCF"/>
    <property type="match status" value="1"/>
</dbReference>
<dbReference type="SMART" id="SM00487">
    <property type="entry name" value="DEXDc"/>
    <property type="match status" value="1"/>
</dbReference>
<comment type="similarity">
    <text evidence="9">In the N-terminal section; belongs to the UvrB family.</text>
</comment>
<dbReference type="PANTHER" id="PTHR47964">
    <property type="entry name" value="ATP-DEPENDENT DNA HELICASE HOMOLOG RECG, CHLOROPLASTIC"/>
    <property type="match status" value="1"/>
</dbReference>
<dbReference type="InterPro" id="IPR047112">
    <property type="entry name" value="RecG/Mfd"/>
</dbReference>
<dbReference type="AlphaFoldDB" id="A0A059FC98"/>
<dbReference type="Gene3D" id="3.90.1150.50">
    <property type="entry name" value="Transcription-repair-coupling factor, D7 domain"/>
    <property type="match status" value="1"/>
</dbReference>
<dbReference type="PROSITE" id="PS51192">
    <property type="entry name" value="HELICASE_ATP_BIND_1"/>
    <property type="match status" value="1"/>
</dbReference>
<evidence type="ECO:0000313" key="14">
    <source>
        <dbReference type="Proteomes" id="UP000025061"/>
    </source>
</evidence>
<dbReference type="InterPro" id="IPR011545">
    <property type="entry name" value="DEAD/DEAH_box_helicase_dom"/>
</dbReference>
<dbReference type="Gene3D" id="3.40.50.11180">
    <property type="match status" value="1"/>
</dbReference>
<evidence type="ECO:0000256" key="4">
    <source>
        <dbReference type="ARBA" id="ARBA00022801"/>
    </source>
</evidence>
<keyword evidence="7 9" id="KW-0238">DNA-binding</keyword>
<dbReference type="NCBIfam" id="TIGR00580">
    <property type="entry name" value="mfd"/>
    <property type="match status" value="1"/>
</dbReference>
<dbReference type="SUPFAM" id="SSF141259">
    <property type="entry name" value="CarD-like"/>
    <property type="match status" value="1"/>
</dbReference>
<keyword evidence="1 9" id="KW-0963">Cytoplasm</keyword>
<comment type="subcellular location">
    <subcellularLocation>
        <location evidence="9">Cytoplasm</location>
    </subcellularLocation>
</comment>
<dbReference type="Proteomes" id="UP000025061">
    <property type="component" value="Unassembled WGS sequence"/>
</dbReference>
<dbReference type="InterPro" id="IPR041471">
    <property type="entry name" value="UvrB_inter"/>
</dbReference>
<dbReference type="Pfam" id="PF02559">
    <property type="entry name" value="CarD_TRCF_RID"/>
    <property type="match status" value="1"/>
</dbReference>
<keyword evidence="5" id="KW-0347">Helicase</keyword>
<dbReference type="Pfam" id="PF21132">
    <property type="entry name" value="MFD_D3"/>
    <property type="match status" value="1"/>
</dbReference>
<dbReference type="Pfam" id="PF17757">
    <property type="entry name" value="UvrB_inter"/>
    <property type="match status" value="1"/>
</dbReference>
<dbReference type="InterPro" id="IPR036101">
    <property type="entry name" value="CarD-like/TRCF_RID_sf"/>
</dbReference>
<comment type="similarity">
    <text evidence="9">In the C-terminal section; belongs to the helicase family. RecG subfamily.</text>
</comment>
<evidence type="ECO:0000256" key="5">
    <source>
        <dbReference type="ARBA" id="ARBA00022806"/>
    </source>
</evidence>
<dbReference type="InterPro" id="IPR014001">
    <property type="entry name" value="Helicase_ATP-bd"/>
</dbReference>
<dbReference type="Gene3D" id="3.30.2060.10">
    <property type="entry name" value="Penicillin-binding protein 1b domain"/>
    <property type="match status" value="1"/>
</dbReference>
<dbReference type="PROSITE" id="PS51194">
    <property type="entry name" value="HELICASE_CTER"/>
    <property type="match status" value="1"/>
</dbReference>
<feature type="region of interest" description="Disordered" evidence="10">
    <location>
        <begin position="1159"/>
        <end position="1186"/>
    </location>
</feature>
<keyword evidence="3 9" id="KW-0227">DNA damage</keyword>
<accession>A0A059FC98</accession>
<dbReference type="Gene3D" id="2.40.10.170">
    <property type="match status" value="1"/>
</dbReference>
<evidence type="ECO:0000313" key="13">
    <source>
        <dbReference type="EMBL" id="KCZ88250.1"/>
    </source>
</evidence>
<dbReference type="OrthoDB" id="9804325at2"/>
<keyword evidence="2 9" id="KW-0547">Nucleotide-binding</keyword>
<reference evidence="13 14" key="1">
    <citation type="submission" date="2013-04" db="EMBL/GenBank/DDBJ databases">
        <title>Hyphomonas hirschiana VP5 Genome Sequencing.</title>
        <authorList>
            <person name="Lai Q."/>
            <person name="Shao Z."/>
        </authorList>
    </citation>
    <scope>NUCLEOTIDE SEQUENCE [LARGE SCALE GENOMIC DNA]</scope>
    <source>
        <strain evidence="13 14">VP5</strain>
    </source>
</reference>
<evidence type="ECO:0000256" key="2">
    <source>
        <dbReference type="ARBA" id="ARBA00022741"/>
    </source>
</evidence>
<dbReference type="RefSeq" id="WP_148205858.1">
    <property type="nucleotide sequence ID" value="NZ_ARYI01000016.1"/>
</dbReference>
<dbReference type="InterPro" id="IPR048635">
    <property type="entry name" value="MFD_D3"/>
</dbReference>
<protein>
    <recommendedName>
        <fullName evidence="9">Transcription-repair-coupling factor</fullName>
        <shortName evidence="9">TRCF</shortName>
        <ecNumber evidence="9">3.6.4.-</ecNumber>
    </recommendedName>
</protein>
<dbReference type="InterPro" id="IPR003711">
    <property type="entry name" value="CarD-like/TRCF_RID"/>
</dbReference>
<sequence>MTPADVLSSSSGPTAFAGAPFGADLIVFCEALLKRGGIGVYVARDDRIAQAARRMALFAAPRLEQVDLPGWDVLPYDRISPTPAVAARRCAGLARISRYEKSQGPLLVITTAGALVQRSAPVETLKKASLSIRAGETVKANDLTEYLAFNGYVRSGTVREQGEYAVRGGIIDIFPPTAAEPFRLDFFGDVLETIRTFDTETQRSTGKAEAVTFAPVSEILFNDNVLAAFRDRFLETFGPPSGDQMYEAARASIRRQGVESWLPLFHKQVDTLFDYVGPGALFGLSHLTSEAAHERLTQAADYYAARLEAGGGDIRKARVLPPGRLYLDLEELDDLLATNAVVRFSPGEPSPNAFDMGGRRGRDFAPERQRTDENIFETVIAHARALYASGKPVVFAAWSAGSADRLINVLSDHGLTALAQVHSLDAAKKTDFTVAEVPLEEGFNLPDVAMISEADVLGDRLAAPRRKRKSASFITDATSLTPGDLVVHIDHGVGKYIGLKTLEVTGAPHDCLQLEYAGGDMIFIPVENIDLISRYGSEESESQLDRLGGAGWQTRKAKAKKRILEMAAELMQIAAARELKRAEAVQSGQGLYEEFAARFPYEETDDQLSAIEDVLGDLSSGKPMDRLVCGDVGFGKTEVALRAAFVAAMSGKQVAVIAPTTLLARQHFKTFEERFAGWPLKVRALSRFVGAREAAETRDGLASGSVDVVVGTHAVLSKDMNFKRLGLMIVDEEQRFGVKHKERLKELKSDVHVLTLSATPIPRTLQMALTGIRDLSIIATPPVDRLSVRTYITEEDTVTLREALLREKYRGGQAFFVAPRITDLDKLENFLRTHVPEVSFIVAHGQMAAGELEDIMTAFYEGKYDVLLSTTIVESGLDIPRANTLIIHRADMFGLAQLYQLRGRVGRSKLRAYAYFTTPKDKVVTESAEKRLKVLQSLDSLGAGFQLASHDLDMRGAGNLLGDQQSGQVKEVGVELYQSMLEDAVKALQAGARDDADVADDWSPQINLGVAVLIPEDYVDDLNVRLSLYRRLSDIITAQDREAFAAELIDRFGPLPEPTRQLLDVTAIKVSCKALGIAKLDAGEKGALFTFRSDTVMDPQKLMQIVRTRPNQMKLRPDSKLVHSGLGGTPERRLSGAKAFLRELEAACGIVSPASTDAVASMPSRKAAAPEDKWAKPIKSGLLSED</sequence>
<dbReference type="HAMAP" id="MF_00969">
    <property type="entry name" value="TRCF"/>
    <property type="match status" value="1"/>
</dbReference>
<organism evidence="13 14">
    <name type="scientific">Hyphomonas hirschiana VP5</name>
    <dbReference type="NCBI Taxonomy" id="1280951"/>
    <lineage>
        <taxon>Bacteria</taxon>
        <taxon>Pseudomonadati</taxon>
        <taxon>Pseudomonadota</taxon>
        <taxon>Alphaproteobacteria</taxon>
        <taxon>Hyphomonadales</taxon>
        <taxon>Hyphomonadaceae</taxon>
        <taxon>Hyphomonas</taxon>
    </lineage>
</organism>
<dbReference type="Gene3D" id="3.40.50.11140">
    <property type="match status" value="1"/>
</dbReference>
<comment type="caution">
    <text evidence="13">The sequence shown here is derived from an EMBL/GenBank/DDBJ whole genome shotgun (WGS) entry which is preliminary data.</text>
</comment>
<evidence type="ECO:0000256" key="9">
    <source>
        <dbReference type="HAMAP-Rule" id="MF_00969"/>
    </source>
</evidence>
<evidence type="ECO:0000256" key="8">
    <source>
        <dbReference type="ARBA" id="ARBA00023204"/>
    </source>
</evidence>
<dbReference type="GO" id="GO:0003684">
    <property type="term" value="F:damaged DNA binding"/>
    <property type="evidence" value="ECO:0007669"/>
    <property type="project" value="InterPro"/>
</dbReference>
<dbReference type="Pfam" id="PF03461">
    <property type="entry name" value="TRCF"/>
    <property type="match status" value="1"/>
</dbReference>
<keyword evidence="4 9" id="KW-0378">Hydrolase</keyword>
<dbReference type="InterPro" id="IPR037235">
    <property type="entry name" value="TRCF-like_C_D7"/>
</dbReference>
<dbReference type="PATRIC" id="fig|1280951.3.peg.3058"/>
<dbReference type="CDD" id="cd17991">
    <property type="entry name" value="DEXHc_TRCF"/>
    <property type="match status" value="1"/>
</dbReference>
<evidence type="ECO:0000259" key="12">
    <source>
        <dbReference type="PROSITE" id="PS51194"/>
    </source>
</evidence>
<feature type="domain" description="Helicase ATP-binding" evidence="11">
    <location>
        <begin position="617"/>
        <end position="778"/>
    </location>
</feature>
<feature type="domain" description="Helicase C-terminal" evidence="12">
    <location>
        <begin position="799"/>
        <end position="953"/>
    </location>
</feature>
<dbReference type="Pfam" id="PF00271">
    <property type="entry name" value="Helicase_C"/>
    <property type="match status" value="1"/>
</dbReference>
<dbReference type="SUPFAM" id="SSF143517">
    <property type="entry name" value="TRCF domain-like"/>
    <property type="match status" value="1"/>
</dbReference>
<dbReference type="InterPro" id="IPR001650">
    <property type="entry name" value="Helicase_C-like"/>
</dbReference>
<keyword evidence="14" id="KW-1185">Reference proteome</keyword>
<dbReference type="PANTHER" id="PTHR47964:SF1">
    <property type="entry name" value="ATP-DEPENDENT DNA HELICASE HOMOLOG RECG, CHLOROPLASTIC"/>
    <property type="match status" value="1"/>
</dbReference>
<keyword evidence="6 9" id="KW-0067">ATP-binding</keyword>
<evidence type="ECO:0000256" key="6">
    <source>
        <dbReference type="ARBA" id="ARBA00022840"/>
    </source>
</evidence>
<comment type="function">
    <text evidence="9">Couples transcription and DNA repair by recognizing RNA polymerase (RNAP) stalled at DNA lesions. Mediates ATP-dependent release of RNAP and its truncated transcript from the DNA, and recruitment of nucleotide excision repair machinery to the damaged site.</text>
</comment>
<dbReference type="InterPro" id="IPR027417">
    <property type="entry name" value="P-loop_NTPase"/>
</dbReference>
<keyword evidence="8 9" id="KW-0234">DNA repair</keyword>
<dbReference type="InterPro" id="IPR005118">
    <property type="entry name" value="TRCF_C"/>
</dbReference>
<dbReference type="SUPFAM" id="SSF52540">
    <property type="entry name" value="P-loop containing nucleoside triphosphate hydrolases"/>
    <property type="match status" value="4"/>
</dbReference>
<evidence type="ECO:0000256" key="3">
    <source>
        <dbReference type="ARBA" id="ARBA00022763"/>
    </source>
</evidence>
<dbReference type="EMBL" id="ARYI01000016">
    <property type="protein sequence ID" value="KCZ88250.1"/>
    <property type="molecule type" value="Genomic_DNA"/>
</dbReference>
<evidence type="ECO:0000256" key="1">
    <source>
        <dbReference type="ARBA" id="ARBA00022490"/>
    </source>
</evidence>
<dbReference type="EC" id="3.6.4.-" evidence="9"/>
<proteinExistence type="inferred from homology"/>
<dbReference type="GO" id="GO:0006355">
    <property type="term" value="P:regulation of DNA-templated transcription"/>
    <property type="evidence" value="ECO:0007669"/>
    <property type="project" value="UniProtKB-UniRule"/>
</dbReference>
<evidence type="ECO:0000256" key="10">
    <source>
        <dbReference type="SAM" id="MobiDB-lite"/>
    </source>
</evidence>
<evidence type="ECO:0000256" key="7">
    <source>
        <dbReference type="ARBA" id="ARBA00023125"/>
    </source>
</evidence>
<dbReference type="SMART" id="SM00490">
    <property type="entry name" value="HELICc"/>
    <property type="match status" value="1"/>
</dbReference>
<evidence type="ECO:0000259" key="11">
    <source>
        <dbReference type="PROSITE" id="PS51192"/>
    </source>
</evidence>
<dbReference type="GO" id="GO:0005524">
    <property type="term" value="F:ATP binding"/>
    <property type="evidence" value="ECO:0007669"/>
    <property type="project" value="UniProtKB-UniRule"/>
</dbReference>
<dbReference type="Gene3D" id="3.40.50.300">
    <property type="entry name" value="P-loop containing nucleotide triphosphate hydrolases"/>
    <property type="match status" value="2"/>
</dbReference>
<name>A0A059FC98_9PROT</name>
<dbReference type="GO" id="GO:0000716">
    <property type="term" value="P:transcription-coupled nucleotide-excision repair, DNA damage recognition"/>
    <property type="evidence" value="ECO:0007669"/>
    <property type="project" value="UniProtKB-UniRule"/>
</dbReference>
<dbReference type="Pfam" id="PF00270">
    <property type="entry name" value="DEAD"/>
    <property type="match status" value="1"/>
</dbReference>